<accession>A0A6P2BZ02</accession>
<dbReference type="InterPro" id="IPR006076">
    <property type="entry name" value="FAD-dep_OxRdtase"/>
</dbReference>
<evidence type="ECO:0000259" key="1">
    <source>
        <dbReference type="Pfam" id="PF01266"/>
    </source>
</evidence>
<name>A0A6P2BZ02_9ACTN</name>
<dbReference type="AlphaFoldDB" id="A0A6P2BZ02"/>
<dbReference type="EMBL" id="RPFW01000004">
    <property type="protein sequence ID" value="TVZ03436.1"/>
    <property type="molecule type" value="Genomic_DNA"/>
</dbReference>
<dbReference type="PANTHER" id="PTHR13847">
    <property type="entry name" value="SARCOSINE DEHYDROGENASE-RELATED"/>
    <property type="match status" value="1"/>
</dbReference>
<keyword evidence="3" id="KW-1185">Reference proteome</keyword>
<evidence type="ECO:0000313" key="3">
    <source>
        <dbReference type="Proteomes" id="UP000460272"/>
    </source>
</evidence>
<dbReference type="GO" id="GO:0005737">
    <property type="term" value="C:cytoplasm"/>
    <property type="evidence" value="ECO:0007669"/>
    <property type="project" value="TreeGrafter"/>
</dbReference>
<reference evidence="2 3" key="1">
    <citation type="submission" date="2018-11" db="EMBL/GenBank/DDBJ databases">
        <title>Trebonia kvetii gen.nov., sp.nov., a novel acidophilic actinobacterium, and proposal of the new actinobacterial family Treboniaceae fam. nov.</title>
        <authorList>
            <person name="Rapoport D."/>
            <person name="Sagova-Mareckova M."/>
            <person name="Sedlacek I."/>
            <person name="Provaznik J."/>
            <person name="Kralova S."/>
            <person name="Pavlinic D."/>
            <person name="Benes V."/>
            <person name="Kopecky J."/>
        </authorList>
    </citation>
    <scope>NUCLEOTIDE SEQUENCE [LARGE SCALE GENOMIC DNA]</scope>
    <source>
        <strain evidence="2 3">15Tr583</strain>
    </source>
</reference>
<feature type="domain" description="FAD dependent oxidoreductase" evidence="1">
    <location>
        <begin position="48"/>
        <end position="417"/>
    </location>
</feature>
<dbReference type="Gene3D" id="3.30.9.10">
    <property type="entry name" value="D-Amino Acid Oxidase, subunit A, domain 2"/>
    <property type="match status" value="1"/>
</dbReference>
<dbReference type="Gene3D" id="3.50.50.60">
    <property type="entry name" value="FAD/NAD(P)-binding domain"/>
    <property type="match status" value="1"/>
</dbReference>
<gene>
    <name evidence="2" type="ORF">EAS64_23865</name>
</gene>
<dbReference type="SUPFAM" id="SSF51905">
    <property type="entry name" value="FAD/NAD(P)-binding domain"/>
    <property type="match status" value="1"/>
</dbReference>
<dbReference type="Pfam" id="PF01266">
    <property type="entry name" value="DAO"/>
    <property type="match status" value="1"/>
</dbReference>
<dbReference type="InterPro" id="IPR036188">
    <property type="entry name" value="FAD/NAD-bd_sf"/>
</dbReference>
<evidence type="ECO:0000313" key="2">
    <source>
        <dbReference type="EMBL" id="TVZ03436.1"/>
    </source>
</evidence>
<comment type="caution">
    <text evidence="2">The sequence shown here is derived from an EMBL/GenBank/DDBJ whole genome shotgun (WGS) entry which is preliminary data.</text>
</comment>
<dbReference type="PANTHER" id="PTHR13847:SF281">
    <property type="entry name" value="FAD DEPENDENT OXIDOREDUCTASE DOMAIN-CONTAINING PROTEIN"/>
    <property type="match status" value="1"/>
</dbReference>
<proteinExistence type="predicted"/>
<protein>
    <submittedName>
        <fullName evidence="2">FAD-dependent oxidoreductase</fullName>
    </submittedName>
</protein>
<dbReference type="RefSeq" id="WP_145856201.1">
    <property type="nucleotide sequence ID" value="NZ_RPFW01000004.1"/>
</dbReference>
<organism evidence="2 3">
    <name type="scientific">Trebonia kvetii</name>
    <dbReference type="NCBI Taxonomy" id="2480626"/>
    <lineage>
        <taxon>Bacteria</taxon>
        <taxon>Bacillati</taxon>
        <taxon>Actinomycetota</taxon>
        <taxon>Actinomycetes</taxon>
        <taxon>Streptosporangiales</taxon>
        <taxon>Treboniaceae</taxon>
        <taxon>Trebonia</taxon>
    </lineage>
</organism>
<sequence length="484" mass="52136">MITQKAPATAVDPAIARSLAHAVPRSFWLDQPDAPEPLPALAGSVTADLAVIGGGFTGLWTALLARERFPDLDVVLLEAKTVAWAASGRNGGFCSASLTHGIGNGLERFGDEMPLLEKLGEQNLREIGETIAARGIDCDFSPTGEVAFGTADWQVEGLDEEAVAARQLGHDVEVLDGPAARRELNSPLWKGGLKFTTGNALVEPGRLAWGLRRACLDAGVRIFEHTPVTSLTPESSGGPSGDRAMMLRTPYGGVRAGMVALAAGVPGGKLLRRIGAYVIPVWDYVLMTEPLSAEQLDSLGWRDRRGAADLGNQFHYFRLTRDNRVLWGGYDAVYYNGGRVRSEHETRPETFVVLAAQFFDTFPQLAGVSFSHAWGGVIDTCSRFCAFFGTAHGGRVAYVAGYTGLGVGATRFGAQVLLDKLHNLDTERVRLTLARSKPVPFPPEPLRSGVIQATRSSIARADRNEGKRDAWLRLLDRLGLGFDS</sequence>
<dbReference type="Proteomes" id="UP000460272">
    <property type="component" value="Unassembled WGS sequence"/>
</dbReference>
<dbReference type="OrthoDB" id="9805852at2"/>